<dbReference type="Gene3D" id="1.10.10.10">
    <property type="entry name" value="Winged helix-like DNA-binding domain superfamily/Winged helix DNA-binding domain"/>
    <property type="match status" value="1"/>
</dbReference>
<reference evidence="2 3" key="1">
    <citation type="journal article" date="2014" name="BMC Genomics">
        <title>Comparison of environmental and isolate Sulfobacillus genomes reveals diverse carbon, sulfur, nitrogen, and hydrogen metabolisms.</title>
        <authorList>
            <person name="Justice N.B."/>
            <person name="Norman A."/>
            <person name="Brown C.T."/>
            <person name="Singh A."/>
            <person name="Thomas B.C."/>
            <person name="Banfield J.F."/>
        </authorList>
    </citation>
    <scope>NUCLEOTIDE SEQUENCE [LARGE SCALE GENOMIC DNA]</scope>
    <source>
        <strain evidence="2">AMDSBA3</strain>
    </source>
</reference>
<accession>A0A2T2WD44</accession>
<organism evidence="2 3">
    <name type="scientific">Sulfobacillus acidophilus</name>
    <dbReference type="NCBI Taxonomy" id="53633"/>
    <lineage>
        <taxon>Bacteria</taxon>
        <taxon>Bacillati</taxon>
        <taxon>Bacillota</taxon>
        <taxon>Clostridia</taxon>
        <taxon>Eubacteriales</taxon>
        <taxon>Clostridiales Family XVII. Incertae Sedis</taxon>
        <taxon>Sulfobacillus</taxon>
    </lineage>
</organism>
<dbReference type="SUPFAM" id="SSF46785">
    <property type="entry name" value="Winged helix' DNA-binding domain"/>
    <property type="match status" value="1"/>
</dbReference>
<dbReference type="InterPro" id="IPR052509">
    <property type="entry name" value="Metal_resp_DNA-bind_regulator"/>
</dbReference>
<dbReference type="PANTHER" id="PTHR33169:SF14">
    <property type="entry name" value="TRANSCRIPTIONAL REGULATOR RV3488"/>
    <property type="match status" value="1"/>
</dbReference>
<dbReference type="InterPro" id="IPR036388">
    <property type="entry name" value="WH-like_DNA-bd_sf"/>
</dbReference>
<dbReference type="AlphaFoldDB" id="A0A2T2WD44"/>
<evidence type="ECO:0000313" key="2">
    <source>
        <dbReference type="EMBL" id="PSR20165.1"/>
    </source>
</evidence>
<dbReference type="InterPro" id="IPR036390">
    <property type="entry name" value="WH_DNA-bd_sf"/>
</dbReference>
<evidence type="ECO:0000313" key="3">
    <source>
        <dbReference type="Proteomes" id="UP000241848"/>
    </source>
</evidence>
<proteinExistence type="predicted"/>
<dbReference type="InterPro" id="IPR005149">
    <property type="entry name" value="Tscrpt_reg_PadR_N"/>
</dbReference>
<name>A0A2T2WD44_9FIRM</name>
<dbReference type="EMBL" id="PXYV01000081">
    <property type="protein sequence ID" value="PSR20165.1"/>
    <property type="molecule type" value="Genomic_DNA"/>
</dbReference>
<dbReference type="Proteomes" id="UP000241848">
    <property type="component" value="Unassembled WGS sequence"/>
</dbReference>
<sequence>MPTRTYQTGKHLEAFILLIVAREPLHGGAIISRLQTILPSVWTIDDGHVYRVLRNLESTGALSSDWVTESVGAPVRVYHITPLGQERLVDWKEEITLRVQSLQTFLDLWEQSFS</sequence>
<dbReference type="PANTHER" id="PTHR33169">
    <property type="entry name" value="PADR-FAMILY TRANSCRIPTIONAL REGULATOR"/>
    <property type="match status" value="1"/>
</dbReference>
<evidence type="ECO:0000259" key="1">
    <source>
        <dbReference type="Pfam" id="PF03551"/>
    </source>
</evidence>
<protein>
    <submittedName>
        <fullName evidence="2">PadR family transcriptional regulator</fullName>
    </submittedName>
</protein>
<dbReference type="Pfam" id="PF03551">
    <property type="entry name" value="PadR"/>
    <property type="match status" value="1"/>
</dbReference>
<feature type="domain" description="Transcription regulator PadR N-terminal" evidence="1">
    <location>
        <begin position="16"/>
        <end position="88"/>
    </location>
</feature>
<comment type="caution">
    <text evidence="2">The sequence shown here is derived from an EMBL/GenBank/DDBJ whole genome shotgun (WGS) entry which is preliminary data.</text>
</comment>
<gene>
    <name evidence="2" type="ORF">C7B45_16230</name>
</gene>